<dbReference type="Proteomes" id="UP001056120">
    <property type="component" value="Linkage Group LG11"/>
</dbReference>
<reference evidence="2" key="1">
    <citation type="journal article" date="2022" name="Mol. Ecol. Resour.">
        <title>The genomes of chicory, endive, great burdock and yacon provide insights into Asteraceae palaeo-polyploidization history and plant inulin production.</title>
        <authorList>
            <person name="Fan W."/>
            <person name="Wang S."/>
            <person name="Wang H."/>
            <person name="Wang A."/>
            <person name="Jiang F."/>
            <person name="Liu H."/>
            <person name="Zhao H."/>
            <person name="Xu D."/>
            <person name="Zhang Y."/>
        </authorList>
    </citation>
    <scope>NUCLEOTIDE SEQUENCE [LARGE SCALE GENOMIC DNA]</scope>
    <source>
        <strain evidence="2">cv. Yunnan</strain>
    </source>
</reference>
<proteinExistence type="predicted"/>
<evidence type="ECO:0000313" key="1">
    <source>
        <dbReference type="EMBL" id="KAI3797532.1"/>
    </source>
</evidence>
<name>A0ACB9HRU1_9ASTR</name>
<sequence>MISKHFQVFVSSNPSLAGFLLGFSTLHLPCSASPPPSPPSDHHHSPSPLPSPSPFPEHVLKEGPVSGYSKEVHQGYIWISCAFAECLCGSPNLYRWIVTVTARVMDILHHFLIWIYILYIT</sequence>
<keyword evidence="2" id="KW-1185">Reference proteome</keyword>
<dbReference type="EMBL" id="CM042028">
    <property type="protein sequence ID" value="KAI3797532.1"/>
    <property type="molecule type" value="Genomic_DNA"/>
</dbReference>
<comment type="caution">
    <text evidence="1">The sequence shown here is derived from an EMBL/GenBank/DDBJ whole genome shotgun (WGS) entry which is preliminary data.</text>
</comment>
<protein>
    <submittedName>
        <fullName evidence="1">Uncharacterized protein</fullName>
    </submittedName>
</protein>
<reference evidence="1 2" key="2">
    <citation type="journal article" date="2022" name="Mol. Ecol. Resour.">
        <title>The genomes of chicory, endive, great burdock and yacon provide insights into Asteraceae paleo-polyploidization history and plant inulin production.</title>
        <authorList>
            <person name="Fan W."/>
            <person name="Wang S."/>
            <person name="Wang H."/>
            <person name="Wang A."/>
            <person name="Jiang F."/>
            <person name="Liu H."/>
            <person name="Zhao H."/>
            <person name="Xu D."/>
            <person name="Zhang Y."/>
        </authorList>
    </citation>
    <scope>NUCLEOTIDE SEQUENCE [LARGE SCALE GENOMIC DNA]</scope>
    <source>
        <strain evidence="2">cv. Yunnan</strain>
        <tissue evidence="1">Leaves</tissue>
    </source>
</reference>
<gene>
    <name evidence="1" type="ORF">L1987_32790</name>
</gene>
<evidence type="ECO:0000313" key="2">
    <source>
        <dbReference type="Proteomes" id="UP001056120"/>
    </source>
</evidence>
<accession>A0ACB9HRU1</accession>
<organism evidence="1 2">
    <name type="scientific">Smallanthus sonchifolius</name>
    <dbReference type="NCBI Taxonomy" id="185202"/>
    <lineage>
        <taxon>Eukaryota</taxon>
        <taxon>Viridiplantae</taxon>
        <taxon>Streptophyta</taxon>
        <taxon>Embryophyta</taxon>
        <taxon>Tracheophyta</taxon>
        <taxon>Spermatophyta</taxon>
        <taxon>Magnoliopsida</taxon>
        <taxon>eudicotyledons</taxon>
        <taxon>Gunneridae</taxon>
        <taxon>Pentapetalae</taxon>
        <taxon>asterids</taxon>
        <taxon>campanulids</taxon>
        <taxon>Asterales</taxon>
        <taxon>Asteraceae</taxon>
        <taxon>Asteroideae</taxon>
        <taxon>Heliantheae alliance</taxon>
        <taxon>Millerieae</taxon>
        <taxon>Smallanthus</taxon>
    </lineage>
</organism>